<keyword evidence="2" id="KW-0813">Transport</keyword>
<evidence type="ECO:0000256" key="5">
    <source>
        <dbReference type="ARBA" id="ARBA00022737"/>
    </source>
</evidence>
<evidence type="ECO:0000256" key="1">
    <source>
        <dbReference type="ARBA" id="ARBA00004651"/>
    </source>
</evidence>
<feature type="transmembrane region" description="Helical" evidence="10">
    <location>
        <begin position="542"/>
        <end position="561"/>
    </location>
</feature>
<gene>
    <name evidence="12" type="ORF">SPIRO4BDMA_40026</name>
</gene>
<dbReference type="GO" id="GO:0005524">
    <property type="term" value="F:ATP binding"/>
    <property type="evidence" value="ECO:0007669"/>
    <property type="project" value="UniProtKB-KW"/>
</dbReference>
<feature type="transmembrane region" description="Helical" evidence="10">
    <location>
        <begin position="655"/>
        <end position="675"/>
    </location>
</feature>
<dbReference type="InterPro" id="IPR027417">
    <property type="entry name" value="P-loop_NTPase"/>
</dbReference>
<dbReference type="InterPro" id="IPR003439">
    <property type="entry name" value="ABC_transporter-like_ATP-bd"/>
</dbReference>
<keyword evidence="4 10" id="KW-0812">Transmembrane</keyword>
<protein>
    <recommendedName>
        <fullName evidence="11">ABC transporter domain-containing protein</fullName>
    </recommendedName>
</protein>
<organism evidence="12">
    <name type="scientific">uncultured spirochete</name>
    <dbReference type="NCBI Taxonomy" id="156406"/>
    <lineage>
        <taxon>Bacteria</taxon>
        <taxon>Pseudomonadati</taxon>
        <taxon>Spirochaetota</taxon>
        <taxon>Spirochaetia</taxon>
        <taxon>Spirochaetales</taxon>
        <taxon>environmental samples</taxon>
    </lineage>
</organism>
<evidence type="ECO:0000256" key="3">
    <source>
        <dbReference type="ARBA" id="ARBA00022475"/>
    </source>
</evidence>
<dbReference type="GO" id="GO:0016887">
    <property type="term" value="F:ATP hydrolysis activity"/>
    <property type="evidence" value="ECO:0007669"/>
    <property type="project" value="InterPro"/>
</dbReference>
<dbReference type="PANTHER" id="PTHR43790">
    <property type="entry name" value="CARBOHYDRATE TRANSPORT ATP-BINDING PROTEIN MG119-RELATED"/>
    <property type="match status" value="1"/>
</dbReference>
<dbReference type="Gene3D" id="3.40.50.300">
    <property type="entry name" value="P-loop containing nucleotide triphosphate hydrolases"/>
    <property type="match status" value="2"/>
</dbReference>
<keyword evidence="8 10" id="KW-1133">Transmembrane helix</keyword>
<dbReference type="InterPro" id="IPR017871">
    <property type="entry name" value="ABC_transporter-like_CS"/>
</dbReference>
<evidence type="ECO:0000256" key="6">
    <source>
        <dbReference type="ARBA" id="ARBA00022741"/>
    </source>
</evidence>
<dbReference type="Pfam" id="PF00005">
    <property type="entry name" value="ABC_tran"/>
    <property type="match status" value="2"/>
</dbReference>
<feature type="domain" description="ABC transporter" evidence="11">
    <location>
        <begin position="267"/>
        <end position="493"/>
    </location>
</feature>
<dbReference type="InterPro" id="IPR001851">
    <property type="entry name" value="ABC_transp_permease"/>
</dbReference>
<feature type="transmembrane region" description="Helical" evidence="10">
    <location>
        <begin position="592"/>
        <end position="612"/>
    </location>
</feature>
<evidence type="ECO:0000256" key="8">
    <source>
        <dbReference type="ARBA" id="ARBA00022989"/>
    </source>
</evidence>
<evidence type="ECO:0000256" key="7">
    <source>
        <dbReference type="ARBA" id="ARBA00022840"/>
    </source>
</evidence>
<evidence type="ECO:0000259" key="11">
    <source>
        <dbReference type="PROSITE" id="PS50893"/>
    </source>
</evidence>
<dbReference type="Pfam" id="PF02653">
    <property type="entry name" value="BPD_transp_2"/>
    <property type="match status" value="1"/>
</dbReference>
<dbReference type="PROSITE" id="PS00211">
    <property type="entry name" value="ABC_TRANSPORTER_1"/>
    <property type="match status" value="1"/>
</dbReference>
<sequence length="808" mass="88412">MDNNRCLLQLRDISKTYLMTQALKSVSLDINKGEILGLIGANGAGKSTLMRVISGVTGPDAGGEIVFGGTALERGYSARQANKAGIHVVYQELSLCTNLNVVENFYIDQHEAYKKDFHWRKRLARHAAEAITDVFPGSNIDVNTKIGNLSLSHRQMVEIARATSMAGLRLLILDEPTSSLSAKETQQLIDYLKKLKEKDISIIFISHRLSEVVKLADQIMVMRNGEKIWEGQNKDIAEQYLVEKMTESTASPDAQDKREAEAARTAINEEIFVKTKNLTMNKLGGIDVSLYGGELIGIAGLDGNGQGDFLKAIFYATKNNKQLQKAGKICYVAGDRKKEGIFPLSNIADNMTINEIGKFPYFKFLDLNYLTERVNTWFRNLQIKAMSEKQMITSLSGGNQQKVLVARAFLSDADIIILDDPTKGVDVGTKKQMDLLFKEVAAQGKLVIWYSTEDDEFEYCSRILVFRYGKIVRELKDGEIKKETIIASSFEGDSLQDKSLLNKEQKFKHRSPILVPIIALIAVFTVSGLYQKNVFTQFGIDLLLTGALPLVFAALAQMFVIGLSQIDLGVGALMGFINVICATIMYKNTSLGFLMLAGVVVLYGIIGVLIYIRQIPAVIVTLGMSYVWTGLAYTIQERPGGNSPELVNKLFNSSFLIPSSVLYIIIGIVVSVLIYRSKYGIVLRGFGNNATAVSNSGWSPAKAFAIGYMLCCVFSIFGGLAITASTGGCDANSTTSYTLLTVASVVIGGSELVGGIVFPSGTVIGAIMLSIISALLGFMRLDASWVTAMQGLILIVILASRLLRKNKI</sequence>
<dbReference type="CDD" id="cd03216">
    <property type="entry name" value="ABC_Carb_Monos_I"/>
    <property type="match status" value="1"/>
</dbReference>
<dbReference type="GO" id="GO:0022857">
    <property type="term" value="F:transmembrane transporter activity"/>
    <property type="evidence" value="ECO:0007669"/>
    <property type="project" value="InterPro"/>
</dbReference>
<dbReference type="PROSITE" id="PS50893">
    <property type="entry name" value="ABC_TRANSPORTER_2"/>
    <property type="match status" value="2"/>
</dbReference>
<evidence type="ECO:0000313" key="12">
    <source>
        <dbReference type="EMBL" id="SLM17457.1"/>
    </source>
</evidence>
<feature type="transmembrane region" description="Helical" evidence="10">
    <location>
        <begin position="703"/>
        <end position="724"/>
    </location>
</feature>
<name>A0A3P3XMC3_9SPIR</name>
<evidence type="ECO:0000256" key="2">
    <source>
        <dbReference type="ARBA" id="ARBA00022448"/>
    </source>
</evidence>
<feature type="domain" description="ABC transporter" evidence="11">
    <location>
        <begin position="8"/>
        <end position="249"/>
    </location>
</feature>
<dbReference type="CDD" id="cd06579">
    <property type="entry name" value="TM_PBP1_transp_AraH_like"/>
    <property type="match status" value="1"/>
</dbReference>
<dbReference type="GO" id="GO:0005886">
    <property type="term" value="C:plasma membrane"/>
    <property type="evidence" value="ECO:0007669"/>
    <property type="project" value="UniProtKB-SubCell"/>
</dbReference>
<dbReference type="SMART" id="SM00382">
    <property type="entry name" value="AAA"/>
    <property type="match status" value="2"/>
</dbReference>
<evidence type="ECO:0000256" key="4">
    <source>
        <dbReference type="ARBA" id="ARBA00022692"/>
    </source>
</evidence>
<evidence type="ECO:0000256" key="9">
    <source>
        <dbReference type="ARBA" id="ARBA00023136"/>
    </source>
</evidence>
<evidence type="ECO:0000256" key="10">
    <source>
        <dbReference type="SAM" id="Phobius"/>
    </source>
</evidence>
<dbReference type="InterPro" id="IPR050107">
    <property type="entry name" value="ABC_carbohydrate_import_ATPase"/>
</dbReference>
<dbReference type="EMBL" id="FWDO01000004">
    <property type="protein sequence ID" value="SLM17457.1"/>
    <property type="molecule type" value="Genomic_DNA"/>
</dbReference>
<feature type="transmembrane region" description="Helical" evidence="10">
    <location>
        <begin position="513"/>
        <end position="530"/>
    </location>
</feature>
<dbReference type="PANTHER" id="PTHR43790:SF9">
    <property type="entry name" value="GALACTOFURANOSE TRANSPORTER ATP-BINDING PROTEIN YTFR"/>
    <property type="match status" value="1"/>
</dbReference>
<feature type="transmembrane region" description="Helical" evidence="10">
    <location>
        <begin position="761"/>
        <end position="779"/>
    </location>
</feature>
<keyword evidence="7" id="KW-0067">ATP-binding</keyword>
<feature type="transmembrane region" description="Helical" evidence="10">
    <location>
        <begin position="736"/>
        <end position="754"/>
    </location>
</feature>
<dbReference type="AlphaFoldDB" id="A0A3P3XMC3"/>
<keyword evidence="6" id="KW-0547">Nucleotide-binding</keyword>
<keyword evidence="5" id="KW-0677">Repeat</keyword>
<keyword evidence="9 10" id="KW-0472">Membrane</keyword>
<accession>A0A3P3XMC3</accession>
<reference evidence="12" key="1">
    <citation type="submission" date="2017-02" db="EMBL/GenBank/DDBJ databases">
        <authorList>
            <person name="Regsiter A."/>
            <person name="William W."/>
        </authorList>
    </citation>
    <scope>NUCLEOTIDE SEQUENCE</scope>
    <source>
        <strain evidence="12">BdmA 4</strain>
    </source>
</reference>
<dbReference type="InterPro" id="IPR003593">
    <property type="entry name" value="AAA+_ATPase"/>
</dbReference>
<proteinExistence type="predicted"/>
<dbReference type="SUPFAM" id="SSF52540">
    <property type="entry name" value="P-loop containing nucleoside triphosphate hydrolases"/>
    <property type="match status" value="2"/>
</dbReference>
<feature type="transmembrane region" description="Helical" evidence="10">
    <location>
        <begin position="785"/>
        <end position="803"/>
    </location>
</feature>
<feature type="transmembrane region" description="Helical" evidence="10">
    <location>
        <begin position="617"/>
        <end position="635"/>
    </location>
</feature>
<keyword evidence="3" id="KW-1003">Cell membrane</keyword>
<comment type="subcellular location">
    <subcellularLocation>
        <location evidence="1">Cell membrane</location>
        <topology evidence="1">Multi-pass membrane protein</topology>
    </subcellularLocation>
</comment>